<comment type="caution">
    <text evidence="4">The sequence shown here is derived from an EMBL/GenBank/DDBJ whole genome shotgun (WGS) entry which is preliminary data.</text>
</comment>
<feature type="transmembrane region" description="Helical" evidence="1">
    <location>
        <begin position="162"/>
        <end position="180"/>
    </location>
</feature>
<evidence type="ECO:0000256" key="1">
    <source>
        <dbReference type="SAM" id="Phobius"/>
    </source>
</evidence>
<name>A0ABQ1QXS1_9ALTE</name>
<dbReference type="SUPFAM" id="SSF141868">
    <property type="entry name" value="EAL domain-like"/>
    <property type="match status" value="1"/>
</dbReference>
<reference evidence="5" key="1">
    <citation type="journal article" date="2019" name="Int. J. Syst. Evol. Microbiol.">
        <title>The Global Catalogue of Microorganisms (GCM) 10K type strain sequencing project: providing services to taxonomists for standard genome sequencing and annotation.</title>
        <authorList>
            <consortium name="The Broad Institute Genomics Platform"/>
            <consortium name="The Broad Institute Genome Sequencing Center for Infectious Disease"/>
            <person name="Wu L."/>
            <person name="Ma J."/>
        </authorList>
    </citation>
    <scope>NUCLEOTIDE SEQUENCE [LARGE SCALE GENOMIC DNA]</scope>
    <source>
        <strain evidence="5">CGMCC 1.12923</strain>
    </source>
</reference>
<dbReference type="Proteomes" id="UP000614272">
    <property type="component" value="Unassembled WGS sequence"/>
</dbReference>
<dbReference type="Pfam" id="PF00990">
    <property type="entry name" value="GGDEF"/>
    <property type="match status" value="1"/>
</dbReference>
<dbReference type="SMART" id="SM00052">
    <property type="entry name" value="EAL"/>
    <property type="match status" value="1"/>
</dbReference>
<evidence type="ECO:0000259" key="2">
    <source>
        <dbReference type="PROSITE" id="PS50883"/>
    </source>
</evidence>
<feature type="transmembrane region" description="Helical" evidence="1">
    <location>
        <begin position="56"/>
        <end position="73"/>
    </location>
</feature>
<dbReference type="Gene3D" id="3.30.70.270">
    <property type="match status" value="1"/>
</dbReference>
<dbReference type="NCBIfam" id="TIGR00254">
    <property type="entry name" value="GGDEF"/>
    <property type="match status" value="1"/>
</dbReference>
<feature type="transmembrane region" description="Helical" evidence="1">
    <location>
        <begin position="110"/>
        <end position="141"/>
    </location>
</feature>
<keyword evidence="1" id="KW-0812">Transmembrane</keyword>
<proteinExistence type="predicted"/>
<feature type="domain" description="GGDEF" evidence="3">
    <location>
        <begin position="238"/>
        <end position="371"/>
    </location>
</feature>
<keyword evidence="1" id="KW-1133">Transmembrane helix</keyword>
<dbReference type="InterPro" id="IPR001633">
    <property type="entry name" value="EAL_dom"/>
</dbReference>
<feature type="transmembrane region" description="Helical" evidence="1">
    <location>
        <begin position="80"/>
        <end position="98"/>
    </location>
</feature>
<dbReference type="Pfam" id="PF00563">
    <property type="entry name" value="EAL"/>
    <property type="match status" value="1"/>
</dbReference>
<keyword evidence="5" id="KW-1185">Reference proteome</keyword>
<accession>A0ABQ1QXS1</accession>
<keyword evidence="1" id="KW-0472">Membrane</keyword>
<dbReference type="PROSITE" id="PS50887">
    <property type="entry name" value="GGDEF"/>
    <property type="match status" value="1"/>
</dbReference>
<dbReference type="PROSITE" id="PS50883">
    <property type="entry name" value="EAL"/>
    <property type="match status" value="1"/>
</dbReference>
<dbReference type="SUPFAM" id="SSF55073">
    <property type="entry name" value="Nucleotide cyclase"/>
    <property type="match status" value="1"/>
</dbReference>
<evidence type="ECO:0000313" key="5">
    <source>
        <dbReference type="Proteomes" id="UP000614272"/>
    </source>
</evidence>
<dbReference type="Gene3D" id="3.20.20.450">
    <property type="entry name" value="EAL domain"/>
    <property type="match status" value="1"/>
</dbReference>
<sequence>MSDNPSEETPRSLKPLSADQALVFKLEKLRQILIASECCLLVVIVQRLLIGSWHTALVLAILALVLGGCYYVARYGRLQVGAALFLSALTITTSYFMWSHGGLSDEALLVFPAILIFSAVIASYGLLVLLLLYMLGTVILLGYMNDTGLYINIVQPTSLNSAFLTCAILVIVSFSVWLLSRDLRNLLEKLSRENLRVSESKDEIRRLYNHDPLTDLPNRRLAKELFEQLVTLAQRENSKTALIFLDLDHFKAVNDSLGHATGDEFLKKVAQRLRATLRDTDTICRFGGDEFVILSQNFVEDQQIHQLAQRILKGISKPFYISGNELVVSGSIGIALVPNDGVSFDELCQKADTAMYSCKDKGRNSYCFYNQNMNQSELEVLQLTQDLRQAMAADQLSLYYQPKVELQTGKIIGAEALLRWQHPQRGWISPADFIPLAERAGLIVELGRWVLESAISQCKRWHELGYNHLSVSVNVSAIQLRRGNFEQQVKAALGNAGLAGNCLVLELTESLLLDVQPSLQLCLQGLREHGVILAIDDFGTGYCNLGYLQRFDVNMLKIDRSFVSKINKSKQDEAIVRAIIQMAHSLNLEIVAEGIETAEVAEQLRRLGCEKGQGFYWSRPCAPMDFIDLVLNRKSEPSSTL</sequence>
<dbReference type="InterPro" id="IPR043128">
    <property type="entry name" value="Rev_trsase/Diguanyl_cyclase"/>
</dbReference>
<evidence type="ECO:0008006" key="6">
    <source>
        <dbReference type="Google" id="ProtNLM"/>
    </source>
</evidence>
<evidence type="ECO:0000259" key="3">
    <source>
        <dbReference type="PROSITE" id="PS50887"/>
    </source>
</evidence>
<evidence type="ECO:0000313" key="4">
    <source>
        <dbReference type="EMBL" id="GGD51229.1"/>
    </source>
</evidence>
<dbReference type="RefSeq" id="WP_099034592.1">
    <property type="nucleotide sequence ID" value="NZ_BMGJ01000001.1"/>
</dbReference>
<dbReference type="CDD" id="cd01949">
    <property type="entry name" value="GGDEF"/>
    <property type="match status" value="1"/>
</dbReference>
<dbReference type="PANTHER" id="PTHR44757:SF2">
    <property type="entry name" value="BIOFILM ARCHITECTURE MAINTENANCE PROTEIN MBAA"/>
    <property type="match status" value="1"/>
</dbReference>
<protein>
    <recommendedName>
        <fullName evidence="6">Diguanylate cyclase</fullName>
    </recommendedName>
</protein>
<dbReference type="EMBL" id="BMGJ01000001">
    <property type="protein sequence ID" value="GGD51229.1"/>
    <property type="molecule type" value="Genomic_DNA"/>
</dbReference>
<organism evidence="4 5">
    <name type="scientific">Lacimicrobium alkaliphilum</name>
    <dbReference type="NCBI Taxonomy" id="1526571"/>
    <lineage>
        <taxon>Bacteria</taxon>
        <taxon>Pseudomonadati</taxon>
        <taxon>Pseudomonadota</taxon>
        <taxon>Gammaproteobacteria</taxon>
        <taxon>Alteromonadales</taxon>
        <taxon>Alteromonadaceae</taxon>
        <taxon>Lacimicrobium</taxon>
    </lineage>
</organism>
<dbReference type="InterPro" id="IPR052155">
    <property type="entry name" value="Biofilm_reg_signaling"/>
</dbReference>
<feature type="domain" description="EAL" evidence="2">
    <location>
        <begin position="380"/>
        <end position="634"/>
    </location>
</feature>
<dbReference type="InterPro" id="IPR000160">
    <property type="entry name" value="GGDEF_dom"/>
</dbReference>
<dbReference type="SMART" id="SM00267">
    <property type="entry name" value="GGDEF"/>
    <property type="match status" value="1"/>
</dbReference>
<dbReference type="InterPro" id="IPR035919">
    <property type="entry name" value="EAL_sf"/>
</dbReference>
<gene>
    <name evidence="4" type="ORF">GCM10011357_03940</name>
</gene>
<dbReference type="CDD" id="cd01948">
    <property type="entry name" value="EAL"/>
    <property type="match status" value="1"/>
</dbReference>
<dbReference type="InterPro" id="IPR029787">
    <property type="entry name" value="Nucleotide_cyclase"/>
</dbReference>
<dbReference type="PANTHER" id="PTHR44757">
    <property type="entry name" value="DIGUANYLATE CYCLASE DGCP"/>
    <property type="match status" value="1"/>
</dbReference>